<reference evidence="2 3" key="1">
    <citation type="submission" date="2018-04" db="EMBL/GenBank/DDBJ databases">
        <title>Adhaeribacter sp. HMF7616 genome sequencing and assembly.</title>
        <authorList>
            <person name="Kang H."/>
            <person name="Kang J."/>
            <person name="Cha I."/>
            <person name="Kim H."/>
            <person name="Joh K."/>
        </authorList>
    </citation>
    <scope>NUCLEOTIDE SEQUENCE [LARGE SCALE GENOMIC DNA]</scope>
    <source>
        <strain evidence="2 3">HMF7616</strain>
    </source>
</reference>
<dbReference type="GO" id="GO:1990112">
    <property type="term" value="C:RQC complex"/>
    <property type="evidence" value="ECO:0007669"/>
    <property type="project" value="TreeGrafter"/>
</dbReference>
<dbReference type="GO" id="GO:0043023">
    <property type="term" value="F:ribosomal large subunit binding"/>
    <property type="evidence" value="ECO:0007669"/>
    <property type="project" value="TreeGrafter"/>
</dbReference>
<dbReference type="PANTHER" id="PTHR15239:SF6">
    <property type="entry name" value="RIBOSOME QUALITY CONTROL COMPLEX SUBUNIT NEMF"/>
    <property type="match status" value="1"/>
</dbReference>
<evidence type="ECO:0000313" key="2">
    <source>
        <dbReference type="EMBL" id="RDC64187.1"/>
    </source>
</evidence>
<evidence type="ECO:0000313" key="3">
    <source>
        <dbReference type="Proteomes" id="UP000253919"/>
    </source>
</evidence>
<proteinExistence type="predicted"/>
<comment type="caution">
    <text evidence="2">The sequence shown here is derived from an EMBL/GenBank/DDBJ whole genome shotgun (WGS) entry which is preliminary data.</text>
</comment>
<dbReference type="GO" id="GO:0072344">
    <property type="term" value="P:rescue of stalled ribosome"/>
    <property type="evidence" value="ECO:0007669"/>
    <property type="project" value="TreeGrafter"/>
</dbReference>
<protein>
    <recommendedName>
        <fullName evidence="1">NFACT RNA-binding domain-containing protein</fullName>
    </recommendedName>
</protein>
<dbReference type="Pfam" id="PF05670">
    <property type="entry name" value="NFACT-R_1"/>
    <property type="match status" value="1"/>
</dbReference>
<dbReference type="GO" id="GO:0000049">
    <property type="term" value="F:tRNA binding"/>
    <property type="evidence" value="ECO:0007669"/>
    <property type="project" value="TreeGrafter"/>
</dbReference>
<keyword evidence="3" id="KW-1185">Reference proteome</keyword>
<dbReference type="AlphaFoldDB" id="A0A369QLR8"/>
<accession>A0A369QLR8</accession>
<dbReference type="InterPro" id="IPR008532">
    <property type="entry name" value="NFACT_RNA-bd"/>
</dbReference>
<dbReference type="EMBL" id="QASA01000001">
    <property type="protein sequence ID" value="RDC64187.1"/>
    <property type="molecule type" value="Genomic_DNA"/>
</dbReference>
<feature type="domain" description="NFACT RNA-binding" evidence="1">
    <location>
        <begin position="6"/>
        <end position="80"/>
    </location>
</feature>
<gene>
    <name evidence="2" type="ORF">AHMF7616_02798</name>
</gene>
<sequence>MLTQQFTFKEDLWLHAKDVSGSHVVIKYQAGKTFPEPVIQKAAQLAAYYSKRKTDSLCPVLYTPKKFVRKRKGAAPGEVVVEREKVILVQPGNPFEKIPGF</sequence>
<organism evidence="2 3">
    <name type="scientific">Adhaeribacter pallidiroseus</name>
    <dbReference type="NCBI Taxonomy" id="2072847"/>
    <lineage>
        <taxon>Bacteria</taxon>
        <taxon>Pseudomonadati</taxon>
        <taxon>Bacteroidota</taxon>
        <taxon>Cytophagia</taxon>
        <taxon>Cytophagales</taxon>
        <taxon>Hymenobacteraceae</taxon>
        <taxon>Adhaeribacter</taxon>
    </lineage>
</organism>
<dbReference type="PANTHER" id="PTHR15239">
    <property type="entry name" value="NUCLEAR EXPORT MEDIATOR FACTOR NEMF"/>
    <property type="match status" value="1"/>
</dbReference>
<dbReference type="Proteomes" id="UP000253919">
    <property type="component" value="Unassembled WGS sequence"/>
</dbReference>
<evidence type="ECO:0000259" key="1">
    <source>
        <dbReference type="Pfam" id="PF05670"/>
    </source>
</evidence>
<dbReference type="InterPro" id="IPR051608">
    <property type="entry name" value="RQC_Subunit_NEMF"/>
</dbReference>
<name>A0A369QLR8_9BACT</name>